<accession>A0ABD0LMH6</accession>
<dbReference type="AlphaFoldDB" id="A0ABD0LMH6"/>
<dbReference type="Proteomes" id="UP001519460">
    <property type="component" value="Unassembled WGS sequence"/>
</dbReference>
<evidence type="ECO:0000313" key="1">
    <source>
        <dbReference type="EMBL" id="KAK7500466.1"/>
    </source>
</evidence>
<name>A0ABD0LMH6_9CAEN</name>
<reference evidence="1 2" key="1">
    <citation type="journal article" date="2023" name="Sci. Data">
        <title>Genome assembly of the Korean intertidal mud-creeper Batillaria attramentaria.</title>
        <authorList>
            <person name="Patra A.K."/>
            <person name="Ho P.T."/>
            <person name="Jun S."/>
            <person name="Lee S.J."/>
            <person name="Kim Y."/>
            <person name="Won Y.J."/>
        </authorList>
    </citation>
    <scope>NUCLEOTIDE SEQUENCE [LARGE SCALE GENOMIC DNA]</scope>
    <source>
        <strain evidence="1">Wonlab-2016</strain>
    </source>
</reference>
<protein>
    <submittedName>
        <fullName evidence="1">Uncharacterized protein</fullName>
    </submittedName>
</protein>
<dbReference type="EMBL" id="JACVVK020000037">
    <property type="protein sequence ID" value="KAK7500466.1"/>
    <property type="molecule type" value="Genomic_DNA"/>
</dbReference>
<proteinExistence type="predicted"/>
<comment type="caution">
    <text evidence="1">The sequence shown here is derived from an EMBL/GenBank/DDBJ whole genome shotgun (WGS) entry which is preliminary data.</text>
</comment>
<organism evidence="1 2">
    <name type="scientific">Batillaria attramentaria</name>
    <dbReference type="NCBI Taxonomy" id="370345"/>
    <lineage>
        <taxon>Eukaryota</taxon>
        <taxon>Metazoa</taxon>
        <taxon>Spiralia</taxon>
        <taxon>Lophotrochozoa</taxon>
        <taxon>Mollusca</taxon>
        <taxon>Gastropoda</taxon>
        <taxon>Caenogastropoda</taxon>
        <taxon>Sorbeoconcha</taxon>
        <taxon>Cerithioidea</taxon>
        <taxon>Batillariidae</taxon>
        <taxon>Batillaria</taxon>
    </lineage>
</organism>
<gene>
    <name evidence="1" type="ORF">BaRGS_00008373</name>
</gene>
<evidence type="ECO:0000313" key="2">
    <source>
        <dbReference type="Proteomes" id="UP001519460"/>
    </source>
</evidence>
<sequence>MKQLIVISKNHAGTSNENYEHDSPTVLCIGLAVDIHTLHLQQEAHLPEVVIRTHDMVGSTRSLTSDAMRRCSRKNVVEDYDLLRLRETPSDIGFTNEAEVAKTRRMWSRCLSEAWSFCKSVVCILSASCLSVQIQ</sequence>
<keyword evidence="2" id="KW-1185">Reference proteome</keyword>